<protein>
    <recommendedName>
        <fullName evidence="4">DNA topoisomerase (ATP-hydrolyzing)</fullName>
    </recommendedName>
</protein>
<name>A0ABP8ZFP1_9MICO</name>
<dbReference type="Gene3D" id="3.90.199.10">
    <property type="entry name" value="Topoisomerase II, domain 5"/>
    <property type="match status" value="1"/>
</dbReference>
<reference evidence="3" key="1">
    <citation type="journal article" date="2019" name="Int. J. Syst. Evol. Microbiol.">
        <title>The Global Catalogue of Microorganisms (GCM) 10K type strain sequencing project: providing services to taxonomists for standard genome sequencing and annotation.</title>
        <authorList>
            <consortium name="The Broad Institute Genomics Platform"/>
            <consortium name="The Broad Institute Genome Sequencing Center for Infectious Disease"/>
            <person name="Wu L."/>
            <person name="Ma J."/>
        </authorList>
    </citation>
    <scope>NUCLEOTIDE SEQUENCE [LARGE SCALE GENOMIC DNA]</scope>
    <source>
        <strain evidence="3">JCM 19015</strain>
    </source>
</reference>
<keyword evidence="3" id="KW-1185">Reference proteome</keyword>
<dbReference type="InterPro" id="IPR050220">
    <property type="entry name" value="Type_II_DNA_Topoisomerases"/>
</dbReference>
<dbReference type="PANTHER" id="PTHR43493:SF5">
    <property type="entry name" value="DNA GYRASE SUBUNIT A, CHLOROPLASTIC_MITOCHONDRIAL"/>
    <property type="match status" value="1"/>
</dbReference>
<sequence>MSNRTGLGLLETAVLRVVGRLSGPALEYVRCSDVLDALETEGFGASYLYRVVQDLAVWWRLHLPLLNGQGNFGSPGNDPAADATYTEVRLSPIGRLALAAENGQTGPLPLALIEGTLYRGGRIPPFDPHHVTDTLTRLLHTTDPFSDAELDLLVGAPALPTGGTVDGDLSTLLHGEPAEMRMSCRITHLEREGRQVLEITGFPLGVDVDLMLQCIADRARYPDDRRGGGTRYLADIQDHTSGRLPGIRMHAILRTDADPAEAEAWLRTVWPVSIDQTWQLPAPMADRLRAAAQTIAVQPGGLRQLRALL</sequence>
<dbReference type="PANTHER" id="PTHR43493">
    <property type="entry name" value="DNA GYRASE/TOPOISOMERASE SUBUNIT A"/>
    <property type="match status" value="1"/>
</dbReference>
<comment type="catalytic activity">
    <reaction evidence="1">
        <text>ATP-dependent breakage, passage and rejoining of double-stranded DNA.</text>
        <dbReference type="EC" id="5.6.2.2"/>
    </reaction>
</comment>
<dbReference type="Proteomes" id="UP001500121">
    <property type="component" value="Unassembled WGS sequence"/>
</dbReference>
<evidence type="ECO:0008006" key="4">
    <source>
        <dbReference type="Google" id="ProtNLM"/>
    </source>
</evidence>
<accession>A0ABP8ZFP1</accession>
<dbReference type="InterPro" id="IPR013760">
    <property type="entry name" value="Topo_IIA-like_dom_sf"/>
</dbReference>
<evidence type="ECO:0000313" key="2">
    <source>
        <dbReference type="EMBL" id="GAA4755225.1"/>
    </source>
</evidence>
<comment type="caution">
    <text evidence="2">The sequence shown here is derived from an EMBL/GenBank/DDBJ whole genome shotgun (WGS) entry which is preliminary data.</text>
</comment>
<evidence type="ECO:0000313" key="3">
    <source>
        <dbReference type="Proteomes" id="UP001500121"/>
    </source>
</evidence>
<dbReference type="RefSeq" id="WP_345482208.1">
    <property type="nucleotide sequence ID" value="NZ_BAABLP010000008.1"/>
</dbReference>
<organism evidence="2 3">
    <name type="scientific">Amnibacterium soli</name>
    <dbReference type="NCBI Taxonomy" id="1282736"/>
    <lineage>
        <taxon>Bacteria</taxon>
        <taxon>Bacillati</taxon>
        <taxon>Actinomycetota</taxon>
        <taxon>Actinomycetes</taxon>
        <taxon>Micrococcales</taxon>
        <taxon>Microbacteriaceae</taxon>
        <taxon>Amnibacterium</taxon>
    </lineage>
</organism>
<proteinExistence type="predicted"/>
<dbReference type="InterPro" id="IPR013758">
    <property type="entry name" value="Topo_IIA_A/C_ab"/>
</dbReference>
<dbReference type="EMBL" id="BAABLP010000008">
    <property type="protein sequence ID" value="GAA4755225.1"/>
    <property type="molecule type" value="Genomic_DNA"/>
</dbReference>
<gene>
    <name evidence="2" type="ORF">GCM10025783_30510</name>
</gene>
<evidence type="ECO:0000256" key="1">
    <source>
        <dbReference type="ARBA" id="ARBA00000185"/>
    </source>
</evidence>
<dbReference type="SUPFAM" id="SSF56719">
    <property type="entry name" value="Type II DNA topoisomerase"/>
    <property type="match status" value="1"/>
</dbReference>